<evidence type="ECO:0000313" key="1">
    <source>
        <dbReference type="EMBL" id="KYC47983.1"/>
    </source>
</evidence>
<protein>
    <submittedName>
        <fullName evidence="1">Uncharacterized protein</fullName>
    </submittedName>
</protein>
<comment type="caution">
    <text evidence="1">The sequence shown here is derived from an EMBL/GenBank/DDBJ whole genome shotgun (WGS) entry which is preliminary data.</text>
</comment>
<gene>
    <name evidence="1" type="ORF">AMQ74_01638</name>
</gene>
<reference evidence="1 2" key="1">
    <citation type="journal article" date="2016" name="ISME J.">
        <title>Chasing the elusive Euryarchaeota class WSA2: genomes reveal a uniquely fastidious methyl-reducing methanogen.</title>
        <authorList>
            <person name="Nobu M.K."/>
            <person name="Narihiro T."/>
            <person name="Kuroda K."/>
            <person name="Mei R."/>
            <person name="Liu W.T."/>
        </authorList>
    </citation>
    <scope>NUCLEOTIDE SEQUENCE [LARGE SCALE GENOMIC DNA]</scope>
    <source>
        <strain evidence="1">U1lsi0528_Bin089</strain>
    </source>
</reference>
<name>A0A150ISQ6_9EURY</name>
<dbReference type="EMBL" id="LNGD01000147">
    <property type="protein sequence ID" value="KYC47983.1"/>
    <property type="molecule type" value="Genomic_DNA"/>
</dbReference>
<proteinExistence type="predicted"/>
<dbReference type="Proteomes" id="UP000075578">
    <property type="component" value="Unassembled WGS sequence"/>
</dbReference>
<sequence>MPNINSRFAIVMSASKIRILSPIPESAIPKLAAIVVLPTPPFPEDMTSDSPNKTPPLFI</sequence>
<accession>A0A150ISQ6</accession>
<dbReference type="AlphaFoldDB" id="A0A150ISQ6"/>
<evidence type="ECO:0000313" key="2">
    <source>
        <dbReference type="Proteomes" id="UP000075578"/>
    </source>
</evidence>
<organism evidence="1 2">
    <name type="scientific">Candidatus Methanofastidiosum methylothiophilum</name>
    <dbReference type="NCBI Taxonomy" id="1705564"/>
    <lineage>
        <taxon>Archaea</taxon>
        <taxon>Methanobacteriati</taxon>
        <taxon>Methanobacteriota</taxon>
        <taxon>Stenosarchaea group</taxon>
        <taxon>Candidatus Methanofastidiosia</taxon>
        <taxon>Candidatus Methanofastidiosales</taxon>
        <taxon>Candidatus Methanofastidiosaceae</taxon>
        <taxon>Candidatus Methanofastidiosum</taxon>
    </lineage>
</organism>